<accession>A0ABR2C9X1</accession>
<dbReference type="EMBL" id="JBBPBM010000061">
    <property type="protein sequence ID" value="KAK8515953.1"/>
    <property type="molecule type" value="Genomic_DNA"/>
</dbReference>
<evidence type="ECO:0000313" key="2">
    <source>
        <dbReference type="Proteomes" id="UP001472677"/>
    </source>
</evidence>
<dbReference type="Proteomes" id="UP001472677">
    <property type="component" value="Unassembled WGS sequence"/>
</dbReference>
<proteinExistence type="predicted"/>
<protein>
    <submittedName>
        <fullName evidence="1">Uncharacterized protein</fullName>
    </submittedName>
</protein>
<organism evidence="1 2">
    <name type="scientific">Hibiscus sabdariffa</name>
    <name type="common">roselle</name>
    <dbReference type="NCBI Taxonomy" id="183260"/>
    <lineage>
        <taxon>Eukaryota</taxon>
        <taxon>Viridiplantae</taxon>
        <taxon>Streptophyta</taxon>
        <taxon>Embryophyta</taxon>
        <taxon>Tracheophyta</taxon>
        <taxon>Spermatophyta</taxon>
        <taxon>Magnoliopsida</taxon>
        <taxon>eudicotyledons</taxon>
        <taxon>Gunneridae</taxon>
        <taxon>Pentapetalae</taxon>
        <taxon>rosids</taxon>
        <taxon>malvids</taxon>
        <taxon>Malvales</taxon>
        <taxon>Malvaceae</taxon>
        <taxon>Malvoideae</taxon>
        <taxon>Hibiscus</taxon>
    </lineage>
</organism>
<name>A0ABR2C9X1_9ROSI</name>
<keyword evidence="2" id="KW-1185">Reference proteome</keyword>
<sequence length="100" mass="11514">MCVPLVVDRVQSSLFWFIAIQRGMRVVCAFFVKARWPIEGLGADFDYLIAVKTGCWWPYPEKIENLTLRFEDAHFFLVPGLSIAMAEFLDKVAMLCLTYS</sequence>
<comment type="caution">
    <text evidence="1">The sequence shown here is derived from an EMBL/GenBank/DDBJ whole genome shotgun (WGS) entry which is preliminary data.</text>
</comment>
<reference evidence="1 2" key="1">
    <citation type="journal article" date="2024" name="G3 (Bethesda)">
        <title>Genome assembly of Hibiscus sabdariffa L. provides insights into metabolisms of medicinal natural products.</title>
        <authorList>
            <person name="Kim T."/>
        </authorList>
    </citation>
    <scope>NUCLEOTIDE SEQUENCE [LARGE SCALE GENOMIC DNA]</scope>
    <source>
        <strain evidence="1">TK-2024</strain>
        <tissue evidence="1">Old leaves</tissue>
    </source>
</reference>
<evidence type="ECO:0000313" key="1">
    <source>
        <dbReference type="EMBL" id="KAK8515953.1"/>
    </source>
</evidence>
<gene>
    <name evidence="1" type="ORF">V6N12_066791</name>
</gene>